<evidence type="ECO:0000313" key="1">
    <source>
        <dbReference type="EMBL" id="KAI4460720.1"/>
    </source>
</evidence>
<gene>
    <name evidence="1" type="ORF">MML48_5g00012125</name>
</gene>
<proteinExistence type="predicted"/>
<sequence length="360" mass="41672">MLTRRPGSGRGRTTTARDDRFLVFSALRNRTVTAVSLRNHLREVRNVNISEWTVRRRLHPAGLSSRTRATGPPFSSEHRIARLNFAREYLAWTIADWTRVLFSDESRFCLTGSVRRVRVWRRQGERYAQTSASIWLHLWLEEELTKYTFATILSTVFEKYATENTIRNGFRKCGLFPFEKSNVDYTKCVSTRQVVDPTKLLDIQSTTISKKNILCELEKKIPPLELSHFRTNFENKDDWKGNLEFKKLYEVWAEFKNEVLLVENKHEHVTGEDNSNLIQANEEMSISFSVPTASTSSPNGEKIILPNEEQSQNDDSTILQNKSTSSLNVSELFPSPDKLESVVLYKDKEDQGYVVKKKPR</sequence>
<keyword evidence="2" id="KW-1185">Reference proteome</keyword>
<reference evidence="1" key="1">
    <citation type="submission" date="2022-04" db="EMBL/GenBank/DDBJ databases">
        <title>Chromosome-scale genome assembly of Holotrichia oblita Faldermann.</title>
        <authorList>
            <person name="Rongchong L."/>
        </authorList>
    </citation>
    <scope>NUCLEOTIDE SEQUENCE</scope>
    <source>
        <strain evidence="1">81SQS9</strain>
    </source>
</reference>
<dbReference type="Proteomes" id="UP001056778">
    <property type="component" value="Chromosome 5"/>
</dbReference>
<accession>A0ACB9T1S2</accession>
<protein>
    <submittedName>
        <fullName evidence="1">Transposable element-related</fullName>
    </submittedName>
</protein>
<comment type="caution">
    <text evidence="1">The sequence shown here is derived from an EMBL/GenBank/DDBJ whole genome shotgun (WGS) entry which is preliminary data.</text>
</comment>
<dbReference type="EMBL" id="CM043019">
    <property type="protein sequence ID" value="KAI4460720.1"/>
    <property type="molecule type" value="Genomic_DNA"/>
</dbReference>
<evidence type="ECO:0000313" key="2">
    <source>
        <dbReference type="Proteomes" id="UP001056778"/>
    </source>
</evidence>
<name>A0ACB9T1S2_HOLOL</name>
<organism evidence="1 2">
    <name type="scientific">Holotrichia oblita</name>
    <name type="common">Chafer beetle</name>
    <dbReference type="NCBI Taxonomy" id="644536"/>
    <lineage>
        <taxon>Eukaryota</taxon>
        <taxon>Metazoa</taxon>
        <taxon>Ecdysozoa</taxon>
        <taxon>Arthropoda</taxon>
        <taxon>Hexapoda</taxon>
        <taxon>Insecta</taxon>
        <taxon>Pterygota</taxon>
        <taxon>Neoptera</taxon>
        <taxon>Endopterygota</taxon>
        <taxon>Coleoptera</taxon>
        <taxon>Polyphaga</taxon>
        <taxon>Scarabaeiformia</taxon>
        <taxon>Scarabaeidae</taxon>
        <taxon>Melolonthinae</taxon>
        <taxon>Holotrichia</taxon>
    </lineage>
</organism>